<gene>
    <name evidence="2" type="ORF">ABK249_32090</name>
</gene>
<reference evidence="2 3" key="1">
    <citation type="submission" date="2024-05" db="EMBL/GenBank/DDBJ databases">
        <title>Neorhizobium sp. Rsf11, a plant growth promoting and heavy metal resistant PAH-degrader.</title>
        <authorList>
            <person name="Golubev S.N."/>
            <person name="Muratova A.Y."/>
            <person name="Markelova M.I."/>
        </authorList>
    </citation>
    <scope>NUCLEOTIDE SEQUENCE [LARGE SCALE GENOMIC DNA]</scope>
    <source>
        <strain evidence="2 3">Rsf11</strain>
    </source>
</reference>
<proteinExistence type="predicted"/>
<dbReference type="EMBL" id="JBEAAL010000047">
    <property type="protein sequence ID" value="MEQ1409546.1"/>
    <property type="molecule type" value="Genomic_DNA"/>
</dbReference>
<keyword evidence="3" id="KW-1185">Reference proteome</keyword>
<keyword evidence="1" id="KW-0732">Signal</keyword>
<protein>
    <submittedName>
        <fullName evidence="2">DUF2950 domain-containing protein</fullName>
    </submittedName>
</protein>
<evidence type="ECO:0000313" key="3">
    <source>
        <dbReference type="Proteomes" id="UP001496627"/>
    </source>
</evidence>
<dbReference type="Pfam" id="PF11453">
    <property type="entry name" value="DUF2950"/>
    <property type="match status" value="1"/>
</dbReference>
<evidence type="ECO:0000256" key="1">
    <source>
        <dbReference type="SAM" id="SignalP"/>
    </source>
</evidence>
<feature type="signal peptide" evidence="1">
    <location>
        <begin position="1"/>
        <end position="26"/>
    </location>
</feature>
<dbReference type="Proteomes" id="UP001496627">
    <property type="component" value="Unassembled WGS sequence"/>
</dbReference>
<feature type="chain" id="PRO_5046710343" evidence="1">
    <location>
        <begin position="27"/>
        <end position="312"/>
    </location>
</feature>
<dbReference type="InterPro" id="IPR021556">
    <property type="entry name" value="DUF2950"/>
</dbReference>
<dbReference type="RefSeq" id="WP_348864823.1">
    <property type="nucleotide sequence ID" value="NZ_JBEAAL010000047.1"/>
</dbReference>
<comment type="caution">
    <text evidence="2">The sequence shown here is derived from an EMBL/GenBank/DDBJ whole genome shotgun (WGS) entry which is preliminary data.</text>
</comment>
<organism evidence="2 3">
    <name type="scientific">Neorhizobium phenanthreniclasticum</name>
    <dbReference type="NCBI Taxonomy" id="3157917"/>
    <lineage>
        <taxon>Bacteria</taxon>
        <taxon>Pseudomonadati</taxon>
        <taxon>Pseudomonadota</taxon>
        <taxon>Alphaproteobacteria</taxon>
        <taxon>Hyphomicrobiales</taxon>
        <taxon>Rhizobiaceae</taxon>
        <taxon>Rhizobium/Agrobacterium group</taxon>
        <taxon>Neorhizobium</taxon>
    </lineage>
</organism>
<name>A0ABV0MCC9_9HYPH</name>
<sequence length="312" mass="33886">MTRLIKIAFAALAPALLYFPASDVGAQENPAGLGQYVSTTEPEEFDDPDEALTALREALAANDVDRVATLLGLDAAKLKAGEDVMDAFSMIREGAARRLALESEGERRIVEVGDMLWPLPFPLVKTPGNKWAFDTEAGIEEIANRRVGENELETIATLRAYVDAQEDYALDDHDGDGVLEYAQKFISAPGGTDGLYWPDDQGDGPSPAGDLRQSEIDRAAEGKGYFGYRFKILTRQGSNIAGGAYDYVINGNMIAGFAVVAWPVVYGETGIHTFVVNRNGIVYQADLGQDTERLAADIRQFNPNDNWVVTGD</sequence>
<evidence type="ECO:0000313" key="2">
    <source>
        <dbReference type="EMBL" id="MEQ1409546.1"/>
    </source>
</evidence>
<accession>A0ABV0MCC9</accession>